<keyword evidence="2" id="KW-1185">Reference proteome</keyword>
<dbReference type="Proteomes" id="UP000460221">
    <property type="component" value="Unassembled WGS sequence"/>
</dbReference>
<dbReference type="AlphaFoldDB" id="A0A7K1FKQ9"/>
<gene>
    <name evidence="1" type="ORF">GIS00_12055</name>
</gene>
<comment type="caution">
    <text evidence="1">The sequence shown here is derived from an EMBL/GenBank/DDBJ whole genome shotgun (WGS) entry which is preliminary data.</text>
</comment>
<proteinExistence type="predicted"/>
<protein>
    <submittedName>
        <fullName evidence="1">Uncharacterized protein</fullName>
    </submittedName>
</protein>
<evidence type="ECO:0000313" key="1">
    <source>
        <dbReference type="EMBL" id="MTD14676.1"/>
    </source>
</evidence>
<name>A0A7K1FKQ9_9ACTN</name>
<reference evidence="1 2" key="1">
    <citation type="submission" date="2019-11" db="EMBL/GenBank/DDBJ databases">
        <authorList>
            <person name="Jiang L.-Q."/>
        </authorList>
    </citation>
    <scope>NUCLEOTIDE SEQUENCE [LARGE SCALE GENOMIC DNA]</scope>
    <source>
        <strain evidence="1 2">YIM 132087</strain>
    </source>
</reference>
<evidence type="ECO:0000313" key="2">
    <source>
        <dbReference type="Proteomes" id="UP000460221"/>
    </source>
</evidence>
<accession>A0A7K1FKQ9</accession>
<dbReference type="RefSeq" id="WP_154768711.1">
    <property type="nucleotide sequence ID" value="NZ_WLYK01000004.1"/>
</dbReference>
<sequence>MSMSAVRPVQFWAVEVEYRLSAIGAELADEIVESLFRRFQLLRPGGRVGQFEARDGRHGVLFLATTSALSLEAGIGAVMDHAERALERTGLSLELNGARAERVWL</sequence>
<dbReference type="EMBL" id="WLYK01000004">
    <property type="protein sequence ID" value="MTD14676.1"/>
    <property type="molecule type" value="Genomic_DNA"/>
</dbReference>
<organism evidence="1 2">
    <name type="scientific">Nakamurella alba</name>
    <dbReference type="NCBI Taxonomy" id="2665158"/>
    <lineage>
        <taxon>Bacteria</taxon>
        <taxon>Bacillati</taxon>
        <taxon>Actinomycetota</taxon>
        <taxon>Actinomycetes</taxon>
        <taxon>Nakamurellales</taxon>
        <taxon>Nakamurellaceae</taxon>
        <taxon>Nakamurella</taxon>
    </lineage>
</organism>